<keyword evidence="3" id="KW-0597">Phosphoprotein</keyword>
<evidence type="ECO:0000256" key="9">
    <source>
        <dbReference type="SAM" id="Phobius"/>
    </source>
</evidence>
<dbReference type="Gene3D" id="1.20.5.1930">
    <property type="match status" value="1"/>
</dbReference>
<dbReference type="Gene3D" id="3.30.565.10">
    <property type="entry name" value="Histidine kinase-like ATPase, C-terminal domain"/>
    <property type="match status" value="1"/>
</dbReference>
<evidence type="ECO:0000256" key="7">
    <source>
        <dbReference type="ARBA" id="ARBA00022840"/>
    </source>
</evidence>
<keyword evidence="9" id="KW-0812">Transmembrane</keyword>
<name>A0ABP7A5Z5_9ACTN</name>
<evidence type="ECO:0000256" key="3">
    <source>
        <dbReference type="ARBA" id="ARBA00022553"/>
    </source>
</evidence>
<protein>
    <recommendedName>
        <fullName evidence="2">histidine kinase</fullName>
        <ecNumber evidence="2">2.7.13.3</ecNumber>
    </recommendedName>
</protein>
<evidence type="ECO:0000256" key="6">
    <source>
        <dbReference type="ARBA" id="ARBA00022777"/>
    </source>
</evidence>
<reference evidence="12" key="1">
    <citation type="journal article" date="2019" name="Int. J. Syst. Evol. Microbiol.">
        <title>The Global Catalogue of Microorganisms (GCM) 10K type strain sequencing project: providing services to taxonomists for standard genome sequencing and annotation.</title>
        <authorList>
            <consortium name="The Broad Institute Genomics Platform"/>
            <consortium name="The Broad Institute Genome Sequencing Center for Infectious Disease"/>
            <person name="Wu L."/>
            <person name="Ma J."/>
        </authorList>
    </citation>
    <scope>NUCLEOTIDE SEQUENCE [LARGE SCALE GENOMIC DNA]</scope>
    <source>
        <strain evidence="12">JCM 17326</strain>
    </source>
</reference>
<evidence type="ECO:0000256" key="5">
    <source>
        <dbReference type="ARBA" id="ARBA00022741"/>
    </source>
</evidence>
<gene>
    <name evidence="11" type="ORF">GCM10022419_133820</name>
</gene>
<sequence length="431" mass="45838">MAEGWRYGIYFGRIPLGRGRSYPWVVTTPAGLDHRILLPASALSGPEPAPARPAGRTRRDWAADVALFLLAIGLTTLGVVEGLGQHPAPVPFAVDAALGGLSCLGVWLRRRRPVGFAAVAVAFSVYSMSAAGVALIALFTVAAHRRVAVAGPIVAGCVLVPFLTSLVRPDVPVPPWWQVLLGFACIAAVLAWGMFVRARRQSLRERARRVESERELHLAQVRQSERDRIAREMHDVLAHRLSLLSLHAGALELRPDAAPEEVARAAGVIRDSAHRAVEDLREVIGMLRAGLDRSEEGPERPQPTLADLPDLVDQSRRAGMRVLLDCRVGEPAAAPAAIGRGAYRIVQEGLTNARKHGRDGQVSVAVGGAAGEGLTVEVRNPAGATAVAGIPGGGSGLIGLAERAGLAGGRLEYGPTAASEFRLWAWLPWPR</sequence>
<organism evidence="11 12">
    <name type="scientific">Nonomuraea rosea</name>
    <dbReference type="NCBI Taxonomy" id="638574"/>
    <lineage>
        <taxon>Bacteria</taxon>
        <taxon>Bacillati</taxon>
        <taxon>Actinomycetota</taxon>
        <taxon>Actinomycetes</taxon>
        <taxon>Streptosporangiales</taxon>
        <taxon>Streptosporangiaceae</taxon>
        <taxon>Nonomuraea</taxon>
    </lineage>
</organism>
<dbReference type="InterPro" id="IPR036890">
    <property type="entry name" value="HATPase_C_sf"/>
</dbReference>
<evidence type="ECO:0000256" key="1">
    <source>
        <dbReference type="ARBA" id="ARBA00000085"/>
    </source>
</evidence>
<evidence type="ECO:0000256" key="8">
    <source>
        <dbReference type="ARBA" id="ARBA00023012"/>
    </source>
</evidence>
<dbReference type="EMBL" id="BAABDQ010000078">
    <property type="protein sequence ID" value="GAA3625485.1"/>
    <property type="molecule type" value="Genomic_DNA"/>
</dbReference>
<feature type="transmembrane region" description="Helical" evidence="9">
    <location>
        <begin position="114"/>
        <end position="140"/>
    </location>
</feature>
<evidence type="ECO:0000259" key="10">
    <source>
        <dbReference type="Pfam" id="PF07730"/>
    </source>
</evidence>
<keyword evidence="5" id="KW-0547">Nucleotide-binding</keyword>
<feature type="transmembrane region" description="Helical" evidence="9">
    <location>
        <begin position="61"/>
        <end position="80"/>
    </location>
</feature>
<keyword evidence="9" id="KW-0472">Membrane</keyword>
<keyword evidence="12" id="KW-1185">Reference proteome</keyword>
<dbReference type="SUPFAM" id="SSF55874">
    <property type="entry name" value="ATPase domain of HSP90 chaperone/DNA topoisomerase II/histidine kinase"/>
    <property type="match status" value="1"/>
</dbReference>
<dbReference type="InterPro" id="IPR050482">
    <property type="entry name" value="Sensor_HK_TwoCompSys"/>
</dbReference>
<dbReference type="Pfam" id="PF07730">
    <property type="entry name" value="HisKA_3"/>
    <property type="match status" value="1"/>
</dbReference>
<evidence type="ECO:0000256" key="4">
    <source>
        <dbReference type="ARBA" id="ARBA00022679"/>
    </source>
</evidence>
<dbReference type="PANTHER" id="PTHR24421">
    <property type="entry name" value="NITRATE/NITRITE SENSOR PROTEIN NARX-RELATED"/>
    <property type="match status" value="1"/>
</dbReference>
<keyword evidence="7" id="KW-0067">ATP-binding</keyword>
<keyword evidence="8" id="KW-0902">Two-component regulatory system</keyword>
<feature type="domain" description="Signal transduction histidine kinase subgroup 3 dimerisation and phosphoacceptor" evidence="10">
    <location>
        <begin position="225"/>
        <end position="289"/>
    </location>
</feature>
<keyword evidence="9" id="KW-1133">Transmembrane helix</keyword>
<proteinExistence type="predicted"/>
<comment type="caution">
    <text evidence="11">The sequence shown here is derived from an EMBL/GenBank/DDBJ whole genome shotgun (WGS) entry which is preliminary data.</text>
</comment>
<evidence type="ECO:0000256" key="2">
    <source>
        <dbReference type="ARBA" id="ARBA00012438"/>
    </source>
</evidence>
<dbReference type="InterPro" id="IPR011712">
    <property type="entry name" value="Sig_transdc_His_kin_sub3_dim/P"/>
</dbReference>
<comment type="catalytic activity">
    <reaction evidence="1">
        <text>ATP + protein L-histidine = ADP + protein N-phospho-L-histidine.</text>
        <dbReference type="EC" id="2.7.13.3"/>
    </reaction>
</comment>
<dbReference type="CDD" id="cd16917">
    <property type="entry name" value="HATPase_UhpB-NarQ-NarX-like"/>
    <property type="match status" value="1"/>
</dbReference>
<dbReference type="GO" id="GO:0016301">
    <property type="term" value="F:kinase activity"/>
    <property type="evidence" value="ECO:0007669"/>
    <property type="project" value="UniProtKB-KW"/>
</dbReference>
<keyword evidence="6 11" id="KW-0418">Kinase</keyword>
<feature type="transmembrane region" description="Helical" evidence="9">
    <location>
        <begin position="147"/>
        <end position="164"/>
    </location>
</feature>
<dbReference type="PANTHER" id="PTHR24421:SF10">
    <property type="entry name" value="NITRATE_NITRITE SENSOR PROTEIN NARQ"/>
    <property type="match status" value="1"/>
</dbReference>
<feature type="transmembrane region" description="Helical" evidence="9">
    <location>
        <begin position="176"/>
        <end position="196"/>
    </location>
</feature>
<dbReference type="Proteomes" id="UP001500630">
    <property type="component" value="Unassembled WGS sequence"/>
</dbReference>
<evidence type="ECO:0000313" key="11">
    <source>
        <dbReference type="EMBL" id="GAA3625485.1"/>
    </source>
</evidence>
<keyword evidence="4" id="KW-0808">Transferase</keyword>
<evidence type="ECO:0000313" key="12">
    <source>
        <dbReference type="Proteomes" id="UP001500630"/>
    </source>
</evidence>
<dbReference type="EC" id="2.7.13.3" evidence="2"/>
<accession>A0ABP7A5Z5</accession>